<name>A0A7X9ZUH4_9SPHN</name>
<reference evidence="1 2" key="1">
    <citation type="submission" date="2020-04" db="EMBL/GenBank/DDBJ databases">
        <title>Sphingobium sp. AR-3-1 isolated from Arctic soil.</title>
        <authorList>
            <person name="Dahal R.H."/>
            <person name="Chaudhary D.K."/>
        </authorList>
    </citation>
    <scope>NUCLEOTIDE SEQUENCE [LARGE SCALE GENOMIC DNA]</scope>
    <source>
        <strain evidence="1 2">AR-3-1</strain>
    </source>
</reference>
<dbReference type="Gene3D" id="1.25.40.10">
    <property type="entry name" value="Tetratricopeptide repeat domain"/>
    <property type="match status" value="1"/>
</dbReference>
<dbReference type="SUPFAM" id="SSF48452">
    <property type="entry name" value="TPR-like"/>
    <property type="match status" value="1"/>
</dbReference>
<organism evidence="1 2">
    <name type="scientific">Sphingobium psychrophilum</name>
    <dbReference type="NCBI Taxonomy" id="2728834"/>
    <lineage>
        <taxon>Bacteria</taxon>
        <taxon>Pseudomonadati</taxon>
        <taxon>Pseudomonadota</taxon>
        <taxon>Alphaproteobacteria</taxon>
        <taxon>Sphingomonadales</taxon>
        <taxon>Sphingomonadaceae</taxon>
        <taxon>Sphingobium</taxon>
    </lineage>
</organism>
<dbReference type="EMBL" id="JABBFV010000012">
    <property type="protein sequence ID" value="NML11636.1"/>
    <property type="molecule type" value="Genomic_DNA"/>
</dbReference>
<gene>
    <name evidence="1" type="ORF">HHL08_16020</name>
</gene>
<dbReference type="Proteomes" id="UP000519023">
    <property type="component" value="Unassembled WGS sequence"/>
</dbReference>
<comment type="caution">
    <text evidence="1">The sequence shown here is derived from an EMBL/GenBank/DDBJ whole genome shotgun (WGS) entry which is preliminary data.</text>
</comment>
<dbReference type="RefSeq" id="WP_169574081.1">
    <property type="nucleotide sequence ID" value="NZ_JABBFV010000012.1"/>
</dbReference>
<keyword evidence="2" id="KW-1185">Reference proteome</keyword>
<protein>
    <recommendedName>
        <fullName evidence="3">Tetratricopeptide repeat protein</fullName>
    </recommendedName>
</protein>
<evidence type="ECO:0008006" key="3">
    <source>
        <dbReference type="Google" id="ProtNLM"/>
    </source>
</evidence>
<sequence length="381" mass="41062">MFALLLLLQFPSDIVVTGQKLEQVQAECAKGGCTPLRDAQATIALAEVQFRDGDYQKAKALLAAAASRNEKYAAEAPRPVAALYEAYATVALHEGSKLDYRRATSKQVQTLRDNLPQDDPAVFAATTAYGDMWIELRRFREAEAAFSAAEKSALSSGQDGAAFIAGMKRAWIKSAMGQRQEAASMLDALARRPIAQQASYRSALRVLRLRLAARDANGTEIDRLVKDIGEDQSGGPVLISAPAYEDDAVTKANNASRAFDMTNAIDVGSAETSSIRWADVGFSIRPDGRTADIEVLRGVGAKAWLTPALRQIAGRRYSTTTGAGNQGAYRVERYTLRAEYMVPKGSLIARRAPTGGFDVLDLTQAPAAPPPAERDTAHPIQ</sequence>
<accession>A0A7X9ZUH4</accession>
<evidence type="ECO:0000313" key="2">
    <source>
        <dbReference type="Proteomes" id="UP000519023"/>
    </source>
</evidence>
<evidence type="ECO:0000313" key="1">
    <source>
        <dbReference type="EMBL" id="NML11636.1"/>
    </source>
</evidence>
<dbReference type="AlphaFoldDB" id="A0A7X9ZUH4"/>
<proteinExistence type="predicted"/>
<dbReference type="InterPro" id="IPR011990">
    <property type="entry name" value="TPR-like_helical_dom_sf"/>
</dbReference>